<name>A0A448YZJ6_9STRA</name>
<evidence type="ECO:0008006" key="4">
    <source>
        <dbReference type="Google" id="ProtNLM"/>
    </source>
</evidence>
<dbReference type="UniPathway" id="UPA00344"/>
<organism evidence="2 3">
    <name type="scientific">Pseudo-nitzschia multistriata</name>
    <dbReference type="NCBI Taxonomy" id="183589"/>
    <lineage>
        <taxon>Eukaryota</taxon>
        <taxon>Sar</taxon>
        <taxon>Stramenopiles</taxon>
        <taxon>Ochrophyta</taxon>
        <taxon>Bacillariophyta</taxon>
        <taxon>Bacillariophyceae</taxon>
        <taxon>Bacillariophycidae</taxon>
        <taxon>Bacillariales</taxon>
        <taxon>Bacillariaceae</taxon>
        <taxon>Pseudo-nitzschia</taxon>
    </lineage>
</organism>
<evidence type="ECO:0000313" key="3">
    <source>
        <dbReference type="Proteomes" id="UP000291116"/>
    </source>
</evidence>
<dbReference type="OrthoDB" id="5531344at2759"/>
<evidence type="ECO:0000256" key="1">
    <source>
        <dbReference type="ARBA" id="ARBA00022741"/>
    </source>
</evidence>
<dbReference type="PANTHER" id="PTHR33359">
    <property type="entry name" value="MOLYBDOPTERIN SYNTHASE SULFUR CARRIER SUBUNIT"/>
    <property type="match status" value="1"/>
</dbReference>
<dbReference type="InterPro" id="IPR044672">
    <property type="entry name" value="MOCS2A"/>
</dbReference>
<sequence length="92" mass="9936">MSGSVRIQVLFFASAREAAGGLSTTTLELTTDEANTQSLRQKLASLYPKLANMVQDEDNLTLALNEEYVTKGQVLPLRERDTVALIPPISGG</sequence>
<dbReference type="CDD" id="cd00754">
    <property type="entry name" value="Ubl_MoaD"/>
    <property type="match status" value="1"/>
</dbReference>
<dbReference type="SUPFAM" id="SSF54285">
    <property type="entry name" value="MoaD/ThiS"/>
    <property type="match status" value="1"/>
</dbReference>
<dbReference type="InterPro" id="IPR012675">
    <property type="entry name" value="Beta-grasp_dom_sf"/>
</dbReference>
<dbReference type="EMBL" id="CAACVS010000049">
    <property type="protein sequence ID" value="VEU35139.1"/>
    <property type="molecule type" value="Genomic_DNA"/>
</dbReference>
<dbReference type="NCBIfam" id="TIGR01682">
    <property type="entry name" value="moaD"/>
    <property type="match status" value="1"/>
</dbReference>
<reference evidence="2 3" key="1">
    <citation type="submission" date="2019-01" db="EMBL/GenBank/DDBJ databases">
        <authorList>
            <person name="Ferrante I. M."/>
        </authorList>
    </citation>
    <scope>NUCLEOTIDE SEQUENCE [LARGE SCALE GENOMIC DNA]</scope>
    <source>
        <strain evidence="2 3">B856</strain>
    </source>
</reference>
<proteinExistence type="predicted"/>
<gene>
    <name evidence="2" type="ORF">PSNMU_V1.4_AUG-EV-PASAV3_0017860</name>
</gene>
<evidence type="ECO:0000313" key="2">
    <source>
        <dbReference type="EMBL" id="VEU35139.1"/>
    </source>
</evidence>
<keyword evidence="3" id="KW-1185">Reference proteome</keyword>
<dbReference type="Proteomes" id="UP000291116">
    <property type="component" value="Unassembled WGS sequence"/>
</dbReference>
<accession>A0A448YZJ6</accession>
<dbReference type="InterPro" id="IPR016155">
    <property type="entry name" value="Mopterin_synth/thiamin_S_b"/>
</dbReference>
<dbReference type="GO" id="GO:1990133">
    <property type="term" value="C:molybdopterin adenylyltransferase complex"/>
    <property type="evidence" value="ECO:0007669"/>
    <property type="project" value="TreeGrafter"/>
</dbReference>
<dbReference type="Gene3D" id="3.10.20.30">
    <property type="match status" value="1"/>
</dbReference>
<dbReference type="PANTHER" id="PTHR33359:SF1">
    <property type="entry name" value="MOLYBDOPTERIN SYNTHASE SULFUR CARRIER SUBUNIT"/>
    <property type="match status" value="1"/>
</dbReference>
<keyword evidence="1" id="KW-0547">Nucleotide-binding</keyword>
<dbReference type="GO" id="GO:0006777">
    <property type="term" value="P:Mo-molybdopterin cofactor biosynthetic process"/>
    <property type="evidence" value="ECO:0007669"/>
    <property type="project" value="InterPro"/>
</dbReference>
<dbReference type="GO" id="GO:0000166">
    <property type="term" value="F:nucleotide binding"/>
    <property type="evidence" value="ECO:0007669"/>
    <property type="project" value="UniProtKB-KW"/>
</dbReference>
<dbReference type="AlphaFoldDB" id="A0A448YZJ6"/>
<dbReference type="InterPro" id="IPR003749">
    <property type="entry name" value="ThiS/MoaD-like"/>
</dbReference>
<protein>
    <recommendedName>
        <fullName evidence="4">Molybdopterin synthase sulfur carrier subunit</fullName>
    </recommendedName>
</protein>
<dbReference type="Pfam" id="PF02597">
    <property type="entry name" value="ThiS"/>
    <property type="match status" value="1"/>
</dbReference>